<keyword evidence="6" id="KW-0175">Coiled coil</keyword>
<reference evidence="9 10" key="1">
    <citation type="submission" date="2020-01" db="EMBL/GenBank/DDBJ databases">
        <authorList>
            <person name="Gulvik C.A."/>
            <person name="Batra D.G."/>
        </authorList>
    </citation>
    <scope>NUCLEOTIDE SEQUENCE [LARGE SCALE GENOMIC DNA]</scope>
    <source>
        <strain evidence="9 10">W9323</strain>
    </source>
</reference>
<protein>
    <submittedName>
        <fullName evidence="9">GTPase</fullName>
    </submittedName>
</protein>
<feature type="coiled-coil region" evidence="6">
    <location>
        <begin position="307"/>
        <end position="334"/>
    </location>
</feature>
<dbReference type="KEGG" id="kpul:GXN76_09015"/>
<keyword evidence="2" id="KW-0547">Nucleotide-binding</keyword>
<dbReference type="Gene3D" id="3.40.50.300">
    <property type="entry name" value="P-loop containing nucleotide triphosphate hydrolases"/>
    <property type="match status" value="2"/>
</dbReference>
<dbReference type="InterPro" id="IPR027417">
    <property type="entry name" value="P-loop_NTPase"/>
</dbReference>
<dbReference type="Proteomes" id="UP000503088">
    <property type="component" value="Chromosome"/>
</dbReference>
<gene>
    <name evidence="9" type="ORF">GXN76_09015</name>
</gene>
<dbReference type="EMBL" id="CP048104">
    <property type="protein sequence ID" value="QKG84605.1"/>
    <property type="molecule type" value="Genomic_DNA"/>
</dbReference>
<dbReference type="GO" id="GO:0005525">
    <property type="term" value="F:GTP binding"/>
    <property type="evidence" value="ECO:0007669"/>
    <property type="project" value="UniProtKB-KW"/>
</dbReference>
<evidence type="ECO:0000313" key="10">
    <source>
        <dbReference type="Proteomes" id="UP000503088"/>
    </source>
</evidence>
<dbReference type="GO" id="GO:0003924">
    <property type="term" value="F:GTPase activity"/>
    <property type="evidence" value="ECO:0007669"/>
    <property type="project" value="InterPro"/>
</dbReference>
<evidence type="ECO:0000256" key="5">
    <source>
        <dbReference type="ARBA" id="ARBA00023136"/>
    </source>
</evidence>
<dbReference type="PANTHER" id="PTHR10465">
    <property type="entry name" value="TRANSMEMBRANE GTPASE FZO1"/>
    <property type="match status" value="1"/>
</dbReference>
<evidence type="ECO:0000256" key="3">
    <source>
        <dbReference type="ARBA" id="ARBA00022801"/>
    </source>
</evidence>
<evidence type="ECO:0000256" key="1">
    <source>
        <dbReference type="ARBA" id="ARBA00004370"/>
    </source>
</evidence>
<comment type="subcellular location">
    <subcellularLocation>
        <location evidence="1">Membrane</location>
    </subcellularLocation>
</comment>
<dbReference type="InterPro" id="IPR027094">
    <property type="entry name" value="Mitofusin_fam"/>
</dbReference>
<dbReference type="RefSeq" id="WP_173222456.1">
    <property type="nucleotide sequence ID" value="NZ_CP048104.1"/>
</dbReference>
<keyword evidence="5" id="KW-0472">Membrane</keyword>
<keyword evidence="10" id="KW-1185">Reference proteome</keyword>
<dbReference type="GO" id="GO:0016020">
    <property type="term" value="C:membrane"/>
    <property type="evidence" value="ECO:0007669"/>
    <property type="project" value="UniProtKB-SubCell"/>
</dbReference>
<keyword evidence="4" id="KW-0342">GTP-binding</keyword>
<organism evidence="9 10">
    <name type="scientific">Kroppenstedtia pulmonis</name>
    <dbReference type="NCBI Taxonomy" id="1380685"/>
    <lineage>
        <taxon>Bacteria</taxon>
        <taxon>Bacillati</taxon>
        <taxon>Bacillota</taxon>
        <taxon>Bacilli</taxon>
        <taxon>Bacillales</taxon>
        <taxon>Thermoactinomycetaceae</taxon>
        <taxon>Kroppenstedtia</taxon>
    </lineage>
</organism>
<evidence type="ECO:0000259" key="8">
    <source>
        <dbReference type="Pfam" id="PF00350"/>
    </source>
</evidence>
<evidence type="ECO:0000256" key="2">
    <source>
        <dbReference type="ARBA" id="ARBA00022741"/>
    </source>
</evidence>
<dbReference type="SUPFAM" id="SSF52540">
    <property type="entry name" value="P-loop containing nucleoside triphosphate hydrolases"/>
    <property type="match status" value="2"/>
</dbReference>
<proteinExistence type="predicted"/>
<evidence type="ECO:0000256" key="6">
    <source>
        <dbReference type="SAM" id="Coils"/>
    </source>
</evidence>
<feature type="domain" description="Dynamin N-terminal" evidence="8">
    <location>
        <begin position="46"/>
        <end position="200"/>
    </location>
</feature>
<feature type="compositionally biased region" description="Basic and acidic residues" evidence="7">
    <location>
        <begin position="572"/>
        <end position="587"/>
    </location>
</feature>
<name>A0A7D3Y529_9BACL</name>
<dbReference type="AlphaFoldDB" id="A0A7D3Y529"/>
<feature type="coiled-coil region" evidence="6">
    <location>
        <begin position="931"/>
        <end position="958"/>
    </location>
</feature>
<sequence length="1217" mass="142958">MLETVAVKKMDQLSHIYHLMKEKEDLFHADRLRDVIRKADQEEVVIAFCGHFSAGKSTMLNRLYGEELLPTSPIPTSANVVKIQSGADRVVLTMRSGKKYTYQGTFTDEELKQLCKNGDEVIHVQVYRENTWLPKGVALLDTPGIDSTDDDHRAATESSLHLADAIFYVMDYNHVLSEVNFQFVKELRERQKRVFLVVNQIDKHREEELSFPQYRKNVDQSFRDWGIQVEGVFYITLHQGNHPHNEWNQLQGCFQRLIQERKTVVEKSVSHEARYLVMEHVKVLEERKHKEVQNRLSSLAVDTLPDLRLLEEQRKKQEKRLNELKQKQEQSDETFQKGLEDILENAYLMPYEVRDLAHRYLETELTNFKVGFLFSRGKTEKEKERRQAAFYEKLKQTVDTQLDFHIKQYVIQYAKDQEVYTESLGEEIYHLHGLLKLDWLKEVIKEGAGFTGAYLLKYTEDLVQAIKQAYRREAQKWYHSFSEEIKARWNVQWKEEEDRLQRLEHQYILRKWMDDAEEEFQSWKCDLLDLLEGKKEPEPMKNPGWFREEKPVYLSEEELPLSGPTNSISSPHENERVKKERNGRVPDVEDRLSTVRRAEAVMTGLPALQTILQELKEKRRRGESRQFTIALFGAFSAGKSSFANALMGESVLPVSPNPTTATINWILPPNEEFRHGDGVIHFKSKETLLEDLKQVYHWFQRDIGTLEEGLQGIDKLLKTPHPTVRQKTTFPFLKALQSGFDLVQGHLGETILMKREEFEAYVAQESHSCFVERGELYFDCPLTRQGVTLVDTPGADSIHARHTDVAFQYIKNADAILFVTYYNHAFSRADREFLIQLGRVKDSFSMDKMFFIMNAADLASSQEERVEVEDYIRNQLLQYGIRQPRLFPVSSLLALEEKKAGDRRDYPDSGLSAFEDAFTDFLMKDLMAVSLHSMESDIRRAARVLENLLETARQSHEEKQYNWKINQKKQEKVLRGIREYDASLEEHALKQEVEELLYYVRQRLFLRYHDWFTEIFNPASLRDDRGDIPGQLRSCMLEMMDRMQHDLVQELRATSLRVEKWIRGKLDPHAELIQKSIHSYDPGLFLSMQVDFSSSSPEYDKPFPHLAVDDFKKVMSTFKNSKWFFERDGKKRFRDELKKVLDKEVIEYLRTQQDLLHLFYLGKWKQALDQVKEKAARDSRDYYKSIQLAWSEEVDTDEYEKKADQLKACLQEIHEQG</sequence>
<evidence type="ECO:0000313" key="9">
    <source>
        <dbReference type="EMBL" id="QKG84605.1"/>
    </source>
</evidence>
<dbReference type="InterPro" id="IPR045063">
    <property type="entry name" value="Dynamin_N"/>
</dbReference>
<feature type="domain" description="Dynamin N-terminal" evidence="8">
    <location>
        <begin position="629"/>
        <end position="854"/>
    </location>
</feature>
<keyword evidence="3" id="KW-0378">Hydrolase</keyword>
<feature type="region of interest" description="Disordered" evidence="7">
    <location>
        <begin position="559"/>
        <end position="587"/>
    </location>
</feature>
<evidence type="ECO:0000256" key="7">
    <source>
        <dbReference type="SAM" id="MobiDB-lite"/>
    </source>
</evidence>
<dbReference type="Pfam" id="PF00350">
    <property type="entry name" value="Dynamin_N"/>
    <property type="match status" value="2"/>
</dbReference>
<dbReference type="PANTHER" id="PTHR10465:SF0">
    <property type="entry name" value="SARCALUMENIN"/>
    <property type="match status" value="1"/>
</dbReference>
<dbReference type="CDD" id="cd09912">
    <property type="entry name" value="DLP_2"/>
    <property type="match status" value="2"/>
</dbReference>
<evidence type="ECO:0000256" key="4">
    <source>
        <dbReference type="ARBA" id="ARBA00023134"/>
    </source>
</evidence>
<accession>A0A7D3Y529</accession>